<comment type="caution">
    <text evidence="1">The sequence shown here is derived from an EMBL/GenBank/DDBJ whole genome shotgun (WGS) entry which is preliminary data.</text>
</comment>
<dbReference type="RefSeq" id="WP_242774823.1">
    <property type="nucleotide sequence ID" value="NZ_JALDAY010000014.1"/>
</dbReference>
<proteinExistence type="predicted"/>
<evidence type="ECO:0008006" key="3">
    <source>
        <dbReference type="Google" id="ProtNLM"/>
    </source>
</evidence>
<accession>A0ABS9YJ84</accession>
<protein>
    <recommendedName>
        <fullName evidence="3">Lipoprotein</fullName>
    </recommendedName>
</protein>
<name>A0ABS9YJ84_9ACTN</name>
<keyword evidence="2" id="KW-1185">Reference proteome</keyword>
<evidence type="ECO:0000313" key="2">
    <source>
        <dbReference type="Proteomes" id="UP001165269"/>
    </source>
</evidence>
<organism evidence="1 2">
    <name type="scientific">Streptomyces cylindrosporus</name>
    <dbReference type="NCBI Taxonomy" id="2927583"/>
    <lineage>
        <taxon>Bacteria</taxon>
        <taxon>Bacillati</taxon>
        <taxon>Actinomycetota</taxon>
        <taxon>Actinomycetes</taxon>
        <taxon>Kitasatosporales</taxon>
        <taxon>Streptomycetaceae</taxon>
        <taxon>Streptomyces</taxon>
    </lineage>
</organism>
<sequence length="210" mass="21756">MTVAPLAACGSGEDSTTDVAPARTLSAAELEKATVTTADLDGYEVQRALSATFASRRTAEPSECTPLAQALGGSSGYAATARVARSVSPNAKGHGVQLTLSSHSAEDAVHVMDALKKSAEKCEAFKDVMADFDYEAVDVRSGTDYGDDAVSLELTQLLPGDTVRVPYAVVAVRQGATIAMFTTFVRPTAGGKSSAAEPEPVIEAQLKKLS</sequence>
<evidence type="ECO:0000313" key="1">
    <source>
        <dbReference type="EMBL" id="MCI3277311.1"/>
    </source>
</evidence>
<dbReference type="Proteomes" id="UP001165269">
    <property type="component" value="Unassembled WGS sequence"/>
</dbReference>
<gene>
    <name evidence="1" type="ORF">MQP27_40210</name>
</gene>
<dbReference type="EMBL" id="JALDAY010000014">
    <property type="protein sequence ID" value="MCI3277311.1"/>
    <property type="molecule type" value="Genomic_DNA"/>
</dbReference>
<reference evidence="1" key="1">
    <citation type="submission" date="2022-03" db="EMBL/GenBank/DDBJ databases">
        <title>Streptomyces 7R015 and 7R016 isolated from Barleria lupulina in Thailand.</title>
        <authorList>
            <person name="Kanchanasin P."/>
            <person name="Phongsopitanun W."/>
            <person name="Tanasupawat S."/>
        </authorList>
    </citation>
    <scope>NUCLEOTIDE SEQUENCE</scope>
    <source>
        <strain evidence="1">7R015</strain>
    </source>
</reference>